<name>A0ABQ8HAN1_9ROSI</name>
<dbReference type="PANTHER" id="PTHR10688:SF14">
    <property type="entry name" value="PWWP DOMAIN-CONTAINING PROTEIN"/>
    <property type="match status" value="1"/>
</dbReference>
<dbReference type="SUPFAM" id="SSF63748">
    <property type="entry name" value="Tudor/PWWP/MBT"/>
    <property type="match status" value="1"/>
</dbReference>
<dbReference type="PANTHER" id="PTHR10688">
    <property type="entry name" value="PWWP DOMAIN-CONTAINING PROTEIN"/>
    <property type="match status" value="1"/>
</dbReference>
<dbReference type="InterPro" id="IPR000313">
    <property type="entry name" value="PWWP_dom"/>
</dbReference>
<sequence length="361" mass="40234">MAARKRTSTVKKKEEKLKQIDNIPNYTKQSRSPAPKRRTDFSPFFSSNSGLSLSLSNSITVIETCIGGSEVHDSEKCSAFKEKHFGAPFCSLLGLSCGRDGLSSVAISSSDDGKDEGEKLHETPLVHCSKSRGKGSELISKYFEVPIMEGESVALTALSDCSCDRNVGTFTPSKSQVTERIGVCITPGNVVWAKMACQTWWPAEIIEERSTSSDSTNQEVNGHVLVQYYGIHQSAWVDPARDLSELEDCFEERSCNSMEDFQDALKQALSQRKEHISSRRKSESPEGSNHPDQQDQLSDKWTSSISRGTGSDLPERGRCKRERKPKVHFDEVTFPLKSTRKDRRLKIMRYLGLIPPIGSPF</sequence>
<dbReference type="Pfam" id="PF00855">
    <property type="entry name" value="PWWP"/>
    <property type="match status" value="1"/>
</dbReference>
<evidence type="ECO:0000259" key="2">
    <source>
        <dbReference type="PROSITE" id="PS50812"/>
    </source>
</evidence>
<dbReference type="Gene3D" id="2.30.30.140">
    <property type="match status" value="1"/>
</dbReference>
<reference evidence="3 4" key="1">
    <citation type="submission" date="2021-02" db="EMBL/GenBank/DDBJ databases">
        <title>Plant Genome Project.</title>
        <authorList>
            <person name="Zhang R.-G."/>
        </authorList>
    </citation>
    <scope>NUCLEOTIDE SEQUENCE [LARGE SCALE GENOMIC DNA]</scope>
    <source>
        <tissue evidence="3">Leaves</tissue>
    </source>
</reference>
<feature type="compositionally biased region" description="Basic residues" evidence="1">
    <location>
        <begin position="1"/>
        <end position="10"/>
    </location>
</feature>
<protein>
    <recommendedName>
        <fullName evidence="2">PWWP domain-containing protein</fullName>
    </recommendedName>
</protein>
<dbReference type="CDD" id="cd05162">
    <property type="entry name" value="PWWP"/>
    <property type="match status" value="1"/>
</dbReference>
<accession>A0ABQ8HAN1</accession>
<feature type="region of interest" description="Disordered" evidence="1">
    <location>
        <begin position="268"/>
        <end position="324"/>
    </location>
</feature>
<feature type="compositionally biased region" description="Polar residues" evidence="1">
    <location>
        <begin position="285"/>
        <end position="309"/>
    </location>
</feature>
<feature type="domain" description="PWWP" evidence="2">
    <location>
        <begin position="187"/>
        <end position="248"/>
    </location>
</feature>
<evidence type="ECO:0000313" key="4">
    <source>
        <dbReference type="Proteomes" id="UP000827721"/>
    </source>
</evidence>
<gene>
    <name evidence="3" type="ORF">JRO89_XS12G0019300</name>
</gene>
<evidence type="ECO:0000256" key="1">
    <source>
        <dbReference type="SAM" id="MobiDB-lite"/>
    </source>
</evidence>
<keyword evidence="4" id="KW-1185">Reference proteome</keyword>
<evidence type="ECO:0000313" key="3">
    <source>
        <dbReference type="EMBL" id="KAH7553500.1"/>
    </source>
</evidence>
<proteinExistence type="predicted"/>
<organism evidence="3 4">
    <name type="scientific">Xanthoceras sorbifolium</name>
    <dbReference type="NCBI Taxonomy" id="99658"/>
    <lineage>
        <taxon>Eukaryota</taxon>
        <taxon>Viridiplantae</taxon>
        <taxon>Streptophyta</taxon>
        <taxon>Embryophyta</taxon>
        <taxon>Tracheophyta</taxon>
        <taxon>Spermatophyta</taxon>
        <taxon>Magnoliopsida</taxon>
        <taxon>eudicotyledons</taxon>
        <taxon>Gunneridae</taxon>
        <taxon>Pentapetalae</taxon>
        <taxon>rosids</taxon>
        <taxon>malvids</taxon>
        <taxon>Sapindales</taxon>
        <taxon>Sapindaceae</taxon>
        <taxon>Xanthoceroideae</taxon>
        <taxon>Xanthoceras</taxon>
    </lineage>
</organism>
<feature type="compositionally biased region" description="Polar residues" evidence="1">
    <location>
        <begin position="22"/>
        <end position="32"/>
    </location>
</feature>
<comment type="caution">
    <text evidence="3">The sequence shown here is derived from an EMBL/GenBank/DDBJ whole genome shotgun (WGS) entry which is preliminary data.</text>
</comment>
<dbReference type="InterPro" id="IPR052657">
    <property type="entry name" value="PDP_family_Arabidopsis"/>
</dbReference>
<feature type="region of interest" description="Disordered" evidence="1">
    <location>
        <begin position="1"/>
        <end position="38"/>
    </location>
</feature>
<dbReference type="SMART" id="SM00293">
    <property type="entry name" value="PWWP"/>
    <property type="match status" value="1"/>
</dbReference>
<dbReference type="Proteomes" id="UP000827721">
    <property type="component" value="Unassembled WGS sequence"/>
</dbReference>
<feature type="compositionally biased region" description="Basic and acidic residues" evidence="1">
    <location>
        <begin position="271"/>
        <end position="284"/>
    </location>
</feature>
<dbReference type="PROSITE" id="PS50812">
    <property type="entry name" value="PWWP"/>
    <property type="match status" value="1"/>
</dbReference>
<dbReference type="EMBL" id="JAFEMO010000012">
    <property type="protein sequence ID" value="KAH7553500.1"/>
    <property type="molecule type" value="Genomic_DNA"/>
</dbReference>